<dbReference type="InterPro" id="IPR004939">
    <property type="entry name" value="APC_su10/DOC_dom"/>
</dbReference>
<dbReference type="OrthoDB" id="24948at2759"/>
<organism evidence="8 9">
    <name type="scientific">Coprinellus micaceus</name>
    <name type="common">Glistening ink-cap mushroom</name>
    <name type="synonym">Coprinus micaceus</name>
    <dbReference type="NCBI Taxonomy" id="71717"/>
    <lineage>
        <taxon>Eukaryota</taxon>
        <taxon>Fungi</taxon>
        <taxon>Dikarya</taxon>
        <taxon>Basidiomycota</taxon>
        <taxon>Agaricomycotina</taxon>
        <taxon>Agaricomycetes</taxon>
        <taxon>Agaricomycetidae</taxon>
        <taxon>Agaricales</taxon>
        <taxon>Agaricineae</taxon>
        <taxon>Psathyrellaceae</taxon>
        <taxon>Coprinellus</taxon>
    </lineage>
</organism>
<protein>
    <recommendedName>
        <fullName evidence="6">Anaphase-promoting complex subunit 10</fullName>
    </recommendedName>
</protein>
<dbReference type="InterPro" id="IPR016901">
    <property type="entry name" value="APC10/Doc1"/>
</dbReference>
<evidence type="ECO:0000256" key="5">
    <source>
        <dbReference type="ARBA" id="ARBA00023306"/>
    </source>
</evidence>
<evidence type="ECO:0000256" key="4">
    <source>
        <dbReference type="ARBA" id="ARBA00022786"/>
    </source>
</evidence>
<dbReference type="GO" id="GO:0005680">
    <property type="term" value="C:anaphase-promoting complex"/>
    <property type="evidence" value="ECO:0007669"/>
    <property type="project" value="InterPro"/>
</dbReference>
<dbReference type="SMART" id="SM01337">
    <property type="entry name" value="APC10"/>
    <property type="match status" value="1"/>
</dbReference>
<dbReference type="InterPro" id="IPR008979">
    <property type="entry name" value="Galactose-bd-like_sf"/>
</dbReference>
<evidence type="ECO:0000259" key="7">
    <source>
        <dbReference type="PROSITE" id="PS51284"/>
    </source>
</evidence>
<accession>A0A4Y7TKF0</accession>
<keyword evidence="9" id="KW-1185">Reference proteome</keyword>
<keyword evidence="3 6" id="KW-0498">Mitosis</keyword>
<proteinExistence type="inferred from homology"/>
<evidence type="ECO:0000256" key="3">
    <source>
        <dbReference type="ARBA" id="ARBA00022776"/>
    </source>
</evidence>
<dbReference type="AlphaFoldDB" id="A0A4Y7TKF0"/>
<dbReference type="GO" id="GO:0051301">
    <property type="term" value="P:cell division"/>
    <property type="evidence" value="ECO:0007669"/>
    <property type="project" value="UniProtKB-KW"/>
</dbReference>
<comment type="similarity">
    <text evidence="1 6">Belongs to the APC10 family.</text>
</comment>
<dbReference type="Proteomes" id="UP000298030">
    <property type="component" value="Unassembled WGS sequence"/>
</dbReference>
<evidence type="ECO:0000256" key="6">
    <source>
        <dbReference type="PIRNR" id="PIRNR028841"/>
    </source>
</evidence>
<dbReference type="EMBL" id="QPFP01000009">
    <property type="protein sequence ID" value="TEB34441.1"/>
    <property type="molecule type" value="Genomic_DNA"/>
</dbReference>
<dbReference type="PANTHER" id="PTHR12936:SF0">
    <property type="entry name" value="ANAPHASE-PROMOTING COMPLEX SUBUNIT 10"/>
    <property type="match status" value="1"/>
</dbReference>
<dbReference type="Gene3D" id="2.60.120.260">
    <property type="entry name" value="Galactose-binding domain-like"/>
    <property type="match status" value="1"/>
</dbReference>
<comment type="function">
    <text evidence="6">Component of the anaphase promoting complex/cyclosome (APC/C), a cell cycle-regulated E3 ubiquitin-protein ligase complex that controls progression through mitosis and the G1 phase of the cell cycle.</text>
</comment>
<dbReference type="PIRSF" id="PIRSF028841">
    <property type="entry name" value="APC10_sub"/>
    <property type="match status" value="1"/>
</dbReference>
<evidence type="ECO:0000256" key="2">
    <source>
        <dbReference type="ARBA" id="ARBA00022618"/>
    </source>
</evidence>
<gene>
    <name evidence="8" type="ORF">FA13DRAFT_1729082</name>
</gene>
<dbReference type="CDD" id="cd08366">
    <property type="entry name" value="APC10"/>
    <property type="match status" value="1"/>
</dbReference>
<dbReference type="PANTHER" id="PTHR12936">
    <property type="entry name" value="ANAPHASE-PROMOTING COMPLEX 10"/>
    <property type="match status" value="1"/>
</dbReference>
<comment type="caution">
    <text evidence="8">The sequence shown here is derived from an EMBL/GenBank/DDBJ whole genome shotgun (WGS) entry which is preliminary data.</text>
</comment>
<keyword evidence="4 6" id="KW-0833">Ubl conjugation pathway</keyword>
<keyword evidence="5 6" id="KW-0131">Cell cycle</keyword>
<dbReference type="GO" id="GO:0031145">
    <property type="term" value="P:anaphase-promoting complex-dependent catabolic process"/>
    <property type="evidence" value="ECO:0007669"/>
    <property type="project" value="InterPro"/>
</dbReference>
<dbReference type="SUPFAM" id="SSF49785">
    <property type="entry name" value="Galactose-binding domain-like"/>
    <property type="match status" value="1"/>
</dbReference>
<reference evidence="8 9" key="1">
    <citation type="journal article" date="2019" name="Nat. Ecol. Evol.">
        <title>Megaphylogeny resolves global patterns of mushroom evolution.</title>
        <authorList>
            <person name="Varga T."/>
            <person name="Krizsan K."/>
            <person name="Foldi C."/>
            <person name="Dima B."/>
            <person name="Sanchez-Garcia M."/>
            <person name="Sanchez-Ramirez S."/>
            <person name="Szollosi G.J."/>
            <person name="Szarkandi J.G."/>
            <person name="Papp V."/>
            <person name="Albert L."/>
            <person name="Andreopoulos W."/>
            <person name="Angelini C."/>
            <person name="Antonin V."/>
            <person name="Barry K.W."/>
            <person name="Bougher N.L."/>
            <person name="Buchanan P."/>
            <person name="Buyck B."/>
            <person name="Bense V."/>
            <person name="Catcheside P."/>
            <person name="Chovatia M."/>
            <person name="Cooper J."/>
            <person name="Damon W."/>
            <person name="Desjardin D."/>
            <person name="Finy P."/>
            <person name="Geml J."/>
            <person name="Haridas S."/>
            <person name="Hughes K."/>
            <person name="Justo A."/>
            <person name="Karasinski D."/>
            <person name="Kautmanova I."/>
            <person name="Kiss B."/>
            <person name="Kocsube S."/>
            <person name="Kotiranta H."/>
            <person name="LaButti K.M."/>
            <person name="Lechner B.E."/>
            <person name="Liimatainen K."/>
            <person name="Lipzen A."/>
            <person name="Lukacs Z."/>
            <person name="Mihaltcheva S."/>
            <person name="Morgado L.N."/>
            <person name="Niskanen T."/>
            <person name="Noordeloos M.E."/>
            <person name="Ohm R.A."/>
            <person name="Ortiz-Santana B."/>
            <person name="Ovrebo C."/>
            <person name="Racz N."/>
            <person name="Riley R."/>
            <person name="Savchenko A."/>
            <person name="Shiryaev A."/>
            <person name="Soop K."/>
            <person name="Spirin V."/>
            <person name="Szebenyi C."/>
            <person name="Tomsovsky M."/>
            <person name="Tulloss R.E."/>
            <person name="Uehling J."/>
            <person name="Grigoriev I.V."/>
            <person name="Vagvolgyi C."/>
            <person name="Papp T."/>
            <person name="Martin F.M."/>
            <person name="Miettinen O."/>
            <person name="Hibbett D.S."/>
            <person name="Nagy L.G."/>
        </authorList>
    </citation>
    <scope>NUCLEOTIDE SEQUENCE [LARGE SCALE GENOMIC DNA]</scope>
    <source>
        <strain evidence="8 9">FP101781</strain>
    </source>
</reference>
<sequence>MATTFPPPTQITNNIEEGNGVEPIVLQSPAGKPPNLPWPDISNRAKWSVSSYKFGFGVECLRDGDMDTFWHSDGPQPHSITLEFPCKMAIQKISILLRFQCDDSYTPSTLSVRAGTSTSDLQEVKSITFERPEGWMTFDISKDVNDDGDALCPVYAYVLHIVVVGNHMSGKDTHVRGLRVLGPIEDNLGNEDDVFAFKTPSFKRYVGLR</sequence>
<evidence type="ECO:0000313" key="9">
    <source>
        <dbReference type="Proteomes" id="UP000298030"/>
    </source>
</evidence>
<evidence type="ECO:0000313" key="8">
    <source>
        <dbReference type="EMBL" id="TEB34441.1"/>
    </source>
</evidence>
<dbReference type="GO" id="GO:0070979">
    <property type="term" value="P:protein K11-linked ubiquitination"/>
    <property type="evidence" value="ECO:0007669"/>
    <property type="project" value="TreeGrafter"/>
</dbReference>
<evidence type="ECO:0000256" key="1">
    <source>
        <dbReference type="ARBA" id="ARBA00006762"/>
    </source>
</evidence>
<dbReference type="Pfam" id="PF03256">
    <property type="entry name" value="ANAPC10"/>
    <property type="match status" value="1"/>
</dbReference>
<feature type="domain" description="DOC" evidence="7">
    <location>
        <begin position="17"/>
        <end position="207"/>
    </location>
</feature>
<dbReference type="PROSITE" id="PS51284">
    <property type="entry name" value="DOC"/>
    <property type="match status" value="1"/>
</dbReference>
<name>A0A4Y7TKF0_COPMI</name>
<dbReference type="STRING" id="71717.A0A4Y7TKF0"/>
<keyword evidence="2 6" id="KW-0132">Cell division</keyword>